<dbReference type="AlphaFoldDB" id="A0A1T3MWX6"/>
<keyword evidence="3" id="KW-1185">Reference proteome</keyword>
<dbReference type="Proteomes" id="UP000190813">
    <property type="component" value="Unassembled WGS sequence"/>
</dbReference>
<feature type="transmembrane region" description="Helical" evidence="1">
    <location>
        <begin position="42"/>
        <end position="61"/>
    </location>
</feature>
<reference evidence="2 3" key="1">
    <citation type="submission" date="2016-06" db="EMBL/GenBank/DDBJ databases">
        <title>Revisiting the taxonomy of the Elizabethkingia Genus based on Whole-Genome Sequencing, Optical Mapping, and MALDI-TOF.</title>
        <authorList>
            <person name="Nicholson A.C."/>
        </authorList>
    </citation>
    <scope>NUCLEOTIDE SEQUENCE [LARGE SCALE GENOMIC DNA]</scope>
    <source>
        <strain evidence="2 3">G4070</strain>
    </source>
</reference>
<dbReference type="EMBL" id="MAHX01000004">
    <property type="protein sequence ID" value="OPC69019.1"/>
    <property type="molecule type" value="Genomic_DNA"/>
</dbReference>
<keyword evidence="1" id="KW-0472">Membrane</keyword>
<accession>A0A1T3MWX6</accession>
<feature type="transmembrane region" description="Helical" evidence="1">
    <location>
        <begin position="94"/>
        <end position="116"/>
    </location>
</feature>
<evidence type="ECO:0000313" key="3">
    <source>
        <dbReference type="Proteomes" id="UP000190813"/>
    </source>
</evidence>
<evidence type="ECO:0000256" key="1">
    <source>
        <dbReference type="SAM" id="Phobius"/>
    </source>
</evidence>
<gene>
    <name evidence="2" type="ORF">BAZ10_00310</name>
</gene>
<comment type="caution">
    <text evidence="2">The sequence shown here is derived from an EMBL/GenBank/DDBJ whole genome shotgun (WGS) entry which is preliminary data.</text>
</comment>
<name>A0A1T3MWX6_9FLAO</name>
<organism evidence="2 3">
    <name type="scientific">Elizabethkingia occulta</name>
    <dbReference type="NCBI Taxonomy" id="1867263"/>
    <lineage>
        <taxon>Bacteria</taxon>
        <taxon>Pseudomonadati</taxon>
        <taxon>Bacteroidota</taxon>
        <taxon>Flavobacteriia</taxon>
        <taxon>Flavobacteriales</taxon>
        <taxon>Weeksellaceae</taxon>
        <taxon>Elizabethkingia</taxon>
    </lineage>
</organism>
<keyword evidence="1" id="KW-1133">Transmembrane helix</keyword>
<protein>
    <submittedName>
        <fullName evidence="2">Uncharacterized protein</fullName>
    </submittedName>
</protein>
<sequence>MIETKYIIDTKGRFLFISTLLLLFILLVNIFAITAWNNEKGANILKTIFSVYAVINIFTLIKQRYVIREWSIYLILIVILTIDIWIFISSKDSLFMTTGIISLFYSVLFLGVSWELKKQGYPKWKKNMLATFLAIIISMLCIILA</sequence>
<proteinExistence type="predicted"/>
<feature type="transmembrane region" description="Helical" evidence="1">
    <location>
        <begin position="128"/>
        <end position="144"/>
    </location>
</feature>
<dbReference type="RefSeq" id="WP_078770633.1">
    <property type="nucleotide sequence ID" value="NZ_CBCSBR010000066.1"/>
</dbReference>
<feature type="transmembrane region" description="Helical" evidence="1">
    <location>
        <begin position="70"/>
        <end position="88"/>
    </location>
</feature>
<keyword evidence="1" id="KW-0812">Transmembrane</keyword>
<evidence type="ECO:0000313" key="2">
    <source>
        <dbReference type="EMBL" id="OPC69019.1"/>
    </source>
</evidence>
<feature type="transmembrane region" description="Helical" evidence="1">
    <location>
        <begin position="12"/>
        <end position="36"/>
    </location>
</feature>